<evidence type="ECO:0008006" key="5">
    <source>
        <dbReference type="Google" id="ProtNLM"/>
    </source>
</evidence>
<dbReference type="RefSeq" id="WP_076208990.1">
    <property type="nucleotide sequence ID" value="NZ_CP107037.1"/>
</dbReference>
<evidence type="ECO:0000256" key="2">
    <source>
        <dbReference type="SAM" id="Phobius"/>
    </source>
</evidence>
<dbReference type="AlphaFoldDB" id="A0ABD8AYF2"/>
<evidence type="ECO:0000256" key="1">
    <source>
        <dbReference type="SAM" id="MobiDB-lite"/>
    </source>
</evidence>
<feature type="transmembrane region" description="Helical" evidence="2">
    <location>
        <begin position="6"/>
        <end position="27"/>
    </location>
</feature>
<evidence type="ECO:0000313" key="3">
    <source>
        <dbReference type="EMBL" id="WWP22612.1"/>
    </source>
</evidence>
<keyword evidence="2" id="KW-0472">Membrane</keyword>
<dbReference type="GeneID" id="93475939"/>
<dbReference type="Proteomes" id="UP001364764">
    <property type="component" value="Chromosome"/>
</dbReference>
<gene>
    <name evidence="3" type="ORF">V6668_10700</name>
</gene>
<organism evidence="3 4">
    <name type="scientific">Paenibacillus amylolyticus</name>
    <dbReference type="NCBI Taxonomy" id="1451"/>
    <lineage>
        <taxon>Bacteria</taxon>
        <taxon>Bacillati</taxon>
        <taxon>Bacillota</taxon>
        <taxon>Bacilli</taxon>
        <taxon>Bacillales</taxon>
        <taxon>Paenibacillaceae</taxon>
        <taxon>Paenibacillus</taxon>
    </lineage>
</organism>
<sequence length="76" mass="8922">MSFVFYPEMVIFILMLILLIIGIVYIVRKSKQVLRRLSNLEKAVYEKDNISSYPKDVDTVQEGAPREDTFAPRKRK</sequence>
<dbReference type="EMBL" id="CP145892">
    <property type="protein sequence ID" value="WWP22612.1"/>
    <property type="molecule type" value="Genomic_DNA"/>
</dbReference>
<keyword evidence="2" id="KW-0812">Transmembrane</keyword>
<feature type="region of interest" description="Disordered" evidence="1">
    <location>
        <begin position="55"/>
        <end position="76"/>
    </location>
</feature>
<protein>
    <recommendedName>
        <fullName evidence="5">DUF4083 domain-containing protein</fullName>
    </recommendedName>
</protein>
<reference evidence="3 4" key="1">
    <citation type="submission" date="2024-02" db="EMBL/GenBank/DDBJ databases">
        <title>Complete sequences of two Paenibacillus sp. strains and one Lysinibacillus strain isolated from the environment on STAA medium highlight biotechnological potential.</title>
        <authorList>
            <person name="Attere S.A."/>
            <person name="Piche L.C."/>
            <person name="Intertaglia L."/>
            <person name="Lami R."/>
            <person name="Charette S.J."/>
            <person name="Vincent A.T."/>
        </authorList>
    </citation>
    <scope>NUCLEOTIDE SEQUENCE [LARGE SCALE GENOMIC DNA]</scope>
    <source>
        <strain evidence="3 4">Y5S-7</strain>
    </source>
</reference>
<feature type="compositionally biased region" description="Basic and acidic residues" evidence="1">
    <location>
        <begin position="64"/>
        <end position="76"/>
    </location>
</feature>
<accession>A0ABD8AYF2</accession>
<name>A0ABD8AYF2_PAEAM</name>
<keyword evidence="2" id="KW-1133">Transmembrane helix</keyword>
<proteinExistence type="predicted"/>
<evidence type="ECO:0000313" key="4">
    <source>
        <dbReference type="Proteomes" id="UP001364764"/>
    </source>
</evidence>